<feature type="domain" description="Hydrogen maturase F tetramerization" evidence="3">
    <location>
        <begin position="281"/>
        <end position="396"/>
    </location>
</feature>
<dbReference type="PANTHER" id="PTHR42714:SF6">
    <property type="entry name" value="TRANSLATION INITIATION FACTOR IF-2"/>
    <property type="match status" value="1"/>
</dbReference>
<dbReference type="KEGG" id="caci:CLOAM0970"/>
<dbReference type="CDD" id="cd00880">
    <property type="entry name" value="Era_like"/>
    <property type="match status" value="1"/>
</dbReference>
<dbReference type="STRING" id="459349.CLOAM0970"/>
<keyword evidence="5" id="KW-1185">Reference proteome</keyword>
<dbReference type="OrthoDB" id="9811338at2"/>
<dbReference type="EMBL" id="CU466930">
    <property type="protein sequence ID" value="CAO80842.1"/>
    <property type="molecule type" value="Genomic_DNA"/>
</dbReference>
<dbReference type="GO" id="GO:0005737">
    <property type="term" value="C:cytoplasm"/>
    <property type="evidence" value="ECO:0007669"/>
    <property type="project" value="TreeGrafter"/>
</dbReference>
<accession>B0VHM7</accession>
<dbReference type="AlphaFoldDB" id="B0VHM7"/>
<dbReference type="GO" id="GO:0030488">
    <property type="term" value="P:tRNA methylation"/>
    <property type="evidence" value="ECO:0007669"/>
    <property type="project" value="TreeGrafter"/>
</dbReference>
<sequence length="405" mass="45333">MSSTPRGERLNIAIIGKRNAGKSSLINALVGQDIAIVSAVPGTTTDPVDKRYELLPLGPVTFFDTAGVDDTGELGEKRIKATQKILYRADIAIFVSDGNAFNNAELKMIEKIREMELPMLIVFNKKDIIPVCQENIAFCQKYSLPYISVSSVTKEGIDECKEKLIQLSPKYLKENRIIAGDLVEPGNSVILVTPIDTSAPKGRLILPQVQTLRDLLDRNCLVTVVQETELKSALDKTKEPPSLVITDSQVIEMVANIVPEEIPLTTFSILFARYKGELDILLEGINRLKTLQNGDKILIAEACSHHIQKDDIGRVKIPNWMQKFSQKDLIFDVYAGYDFPDNLEEYTVCIHCGGCMITPMEMNRRIKECYRRGVPITNYGMTIAFLQGVLERTIKPLLNTKEKKE</sequence>
<organism evidence="4 5">
    <name type="scientific">Cloacimonas acidaminovorans (strain Evry)</name>
    <dbReference type="NCBI Taxonomy" id="459349"/>
    <lineage>
        <taxon>Bacteria</taxon>
        <taxon>Pseudomonadati</taxon>
        <taxon>Candidatus Cloacimonadota</taxon>
        <taxon>Candidatus Cloacimonadia</taxon>
        <taxon>Candidatus Cloacimonadales</taxon>
        <taxon>Candidatus Cloacimonadaceae</taxon>
        <taxon>Candidatus Cloacimonas</taxon>
    </lineage>
</organism>
<gene>
    <name evidence="4" type="primary">hydEF</name>
    <name evidence="4" type="ordered locus">CLOAM0970</name>
</gene>
<dbReference type="GO" id="GO:0002098">
    <property type="term" value="P:tRNA wobble uridine modification"/>
    <property type="evidence" value="ECO:0007669"/>
    <property type="project" value="TreeGrafter"/>
</dbReference>
<feature type="domain" description="G" evidence="1">
    <location>
        <begin position="11"/>
        <end position="125"/>
    </location>
</feature>
<evidence type="ECO:0000259" key="3">
    <source>
        <dbReference type="Pfam" id="PF18133"/>
    </source>
</evidence>
<feature type="domain" description="Hydrogen maturase F dimerization" evidence="2">
    <location>
        <begin position="178"/>
        <end position="276"/>
    </location>
</feature>
<dbReference type="SUPFAM" id="SSF52540">
    <property type="entry name" value="P-loop containing nucleoside triphosphate hydrolases"/>
    <property type="match status" value="1"/>
</dbReference>
<evidence type="ECO:0000313" key="4">
    <source>
        <dbReference type="EMBL" id="CAO80842.1"/>
    </source>
</evidence>
<dbReference type="Proteomes" id="UP000002019">
    <property type="component" value="Chromosome"/>
</dbReference>
<dbReference type="eggNOG" id="COG0486">
    <property type="taxonomic scope" value="Bacteria"/>
</dbReference>
<dbReference type="NCBIfam" id="TIGR00231">
    <property type="entry name" value="small_GTP"/>
    <property type="match status" value="1"/>
</dbReference>
<dbReference type="GO" id="GO:0005525">
    <property type="term" value="F:GTP binding"/>
    <property type="evidence" value="ECO:0007669"/>
    <property type="project" value="InterPro"/>
</dbReference>
<dbReference type="Gene3D" id="3.40.50.11410">
    <property type="match status" value="1"/>
</dbReference>
<proteinExistence type="predicted"/>
<dbReference type="InterPro" id="IPR006073">
    <property type="entry name" value="GTP-bd"/>
</dbReference>
<dbReference type="InterPro" id="IPR040644">
    <property type="entry name" value="HydF_tetramer"/>
</dbReference>
<dbReference type="Pfam" id="PF18133">
    <property type="entry name" value="HydF_tetramer"/>
    <property type="match status" value="1"/>
</dbReference>
<dbReference type="PANTHER" id="PTHR42714">
    <property type="entry name" value="TRNA MODIFICATION GTPASE GTPBP3"/>
    <property type="match status" value="1"/>
</dbReference>
<dbReference type="Gene3D" id="3.40.50.300">
    <property type="entry name" value="P-loop containing nucleotide triphosphate hydrolases"/>
    <property type="match status" value="1"/>
</dbReference>
<evidence type="ECO:0000259" key="1">
    <source>
        <dbReference type="Pfam" id="PF01926"/>
    </source>
</evidence>
<dbReference type="RefSeq" id="WP_015424700.1">
    <property type="nucleotide sequence ID" value="NC_020449.1"/>
</dbReference>
<evidence type="ECO:0000259" key="2">
    <source>
        <dbReference type="Pfam" id="PF18128"/>
    </source>
</evidence>
<dbReference type="NCBIfam" id="TIGR03918">
    <property type="entry name" value="GTP_HydF"/>
    <property type="match status" value="1"/>
</dbReference>
<dbReference type="Gene3D" id="3.40.50.11420">
    <property type="match status" value="1"/>
</dbReference>
<dbReference type="InterPro" id="IPR005225">
    <property type="entry name" value="Small_GTP-bd"/>
</dbReference>
<name>B0VHM7_CLOAI</name>
<dbReference type="HOGENOM" id="CLU_042017_0_0_0"/>
<reference evidence="4 5" key="1">
    <citation type="journal article" date="2008" name="J. Bacteriol.">
        <title>'Candidatus Cloacamonas acidaminovorans': genome sequence reconstruction provides a first glimpse of a new bacterial division.</title>
        <authorList>
            <person name="Pelletier E."/>
            <person name="Kreimeyer A."/>
            <person name="Bocs S."/>
            <person name="Rouy Z."/>
            <person name="Gyapay G."/>
            <person name="Chouari R."/>
            <person name="Riviere D."/>
            <person name="Ganesan A."/>
            <person name="Daegelen P."/>
            <person name="Sghir A."/>
            <person name="Cohen G.N."/>
            <person name="Medigue C."/>
            <person name="Weissenbach J."/>
            <person name="Le Paslier D."/>
        </authorList>
    </citation>
    <scope>NUCLEOTIDE SEQUENCE [LARGE SCALE GENOMIC DNA]</scope>
    <source>
        <strain evidence="5">Evry</strain>
    </source>
</reference>
<protein>
    <submittedName>
        <fullName evidence="4">Fe-hydrogenase assembly protein (C-terminal) GTPase activity domain</fullName>
    </submittedName>
</protein>
<dbReference type="Pfam" id="PF01926">
    <property type="entry name" value="MMR_HSR1"/>
    <property type="match status" value="1"/>
</dbReference>
<evidence type="ECO:0000313" key="5">
    <source>
        <dbReference type="Proteomes" id="UP000002019"/>
    </source>
</evidence>
<dbReference type="InterPro" id="IPR041606">
    <property type="entry name" value="HydF_dimer"/>
</dbReference>
<dbReference type="Pfam" id="PF18128">
    <property type="entry name" value="HydF_dimer"/>
    <property type="match status" value="1"/>
</dbReference>
<dbReference type="InterPro" id="IPR027417">
    <property type="entry name" value="P-loop_NTPase"/>
</dbReference>
<dbReference type="InterPro" id="IPR023873">
    <property type="entry name" value="FeFe-hyd_GTPase_HydF"/>
</dbReference>